<evidence type="ECO:0000256" key="1">
    <source>
        <dbReference type="SAM" id="MobiDB-lite"/>
    </source>
</evidence>
<comment type="caution">
    <text evidence="2">The sequence shown here is derived from an EMBL/GenBank/DDBJ whole genome shotgun (WGS) entry which is preliminary data.</text>
</comment>
<feature type="region of interest" description="Disordered" evidence="1">
    <location>
        <begin position="60"/>
        <end position="80"/>
    </location>
</feature>
<gene>
    <name evidence="2" type="ORF">Mal64_37820</name>
</gene>
<proteinExistence type="predicted"/>
<sequence>MIVPRGAEGAKAENWPDGANESTRIATTPVGRLVAELIGARRRHDHEAEGRALEELRRRHGVRLDSMAPAESPAGEGVAS</sequence>
<keyword evidence="3" id="KW-1185">Reference proteome</keyword>
<evidence type="ECO:0000313" key="2">
    <source>
        <dbReference type="EMBL" id="TWT86243.1"/>
    </source>
</evidence>
<dbReference type="EMBL" id="SJPQ01000005">
    <property type="protein sequence ID" value="TWT86243.1"/>
    <property type="molecule type" value="Genomic_DNA"/>
</dbReference>
<protein>
    <submittedName>
        <fullName evidence="2">Uncharacterized protein</fullName>
    </submittedName>
</protein>
<dbReference type="Proteomes" id="UP000315440">
    <property type="component" value="Unassembled WGS sequence"/>
</dbReference>
<dbReference type="RefSeq" id="WP_146403226.1">
    <property type="nucleotide sequence ID" value="NZ_SJPQ01000005.1"/>
</dbReference>
<reference evidence="2 3" key="1">
    <citation type="submission" date="2019-02" db="EMBL/GenBank/DDBJ databases">
        <title>Deep-cultivation of Planctomycetes and their phenomic and genomic characterization uncovers novel biology.</title>
        <authorList>
            <person name="Wiegand S."/>
            <person name="Jogler M."/>
            <person name="Boedeker C."/>
            <person name="Pinto D."/>
            <person name="Vollmers J."/>
            <person name="Rivas-Marin E."/>
            <person name="Kohn T."/>
            <person name="Peeters S.H."/>
            <person name="Heuer A."/>
            <person name="Rast P."/>
            <person name="Oberbeckmann S."/>
            <person name="Bunk B."/>
            <person name="Jeske O."/>
            <person name="Meyerdierks A."/>
            <person name="Storesund J.E."/>
            <person name="Kallscheuer N."/>
            <person name="Luecker S."/>
            <person name="Lage O.M."/>
            <person name="Pohl T."/>
            <person name="Merkel B.J."/>
            <person name="Hornburger P."/>
            <person name="Mueller R.-W."/>
            <person name="Bruemmer F."/>
            <person name="Labrenz M."/>
            <person name="Spormann A.M."/>
            <person name="Op Den Camp H."/>
            <person name="Overmann J."/>
            <person name="Amann R."/>
            <person name="Jetten M.S.M."/>
            <person name="Mascher T."/>
            <person name="Medema M.H."/>
            <person name="Devos D.P."/>
            <person name="Kaster A.-K."/>
            <person name="Ovreas L."/>
            <person name="Rohde M."/>
            <person name="Galperin M.Y."/>
            <person name="Jogler C."/>
        </authorList>
    </citation>
    <scope>NUCLEOTIDE SEQUENCE [LARGE SCALE GENOMIC DNA]</scope>
    <source>
        <strain evidence="2 3">Mal64</strain>
    </source>
</reference>
<name>A0A5C5ZI71_9BACT</name>
<organism evidence="2 3">
    <name type="scientific">Pseudobythopirellula maris</name>
    <dbReference type="NCBI Taxonomy" id="2527991"/>
    <lineage>
        <taxon>Bacteria</taxon>
        <taxon>Pseudomonadati</taxon>
        <taxon>Planctomycetota</taxon>
        <taxon>Planctomycetia</taxon>
        <taxon>Pirellulales</taxon>
        <taxon>Lacipirellulaceae</taxon>
        <taxon>Pseudobythopirellula</taxon>
    </lineage>
</organism>
<evidence type="ECO:0000313" key="3">
    <source>
        <dbReference type="Proteomes" id="UP000315440"/>
    </source>
</evidence>
<accession>A0A5C5ZI71</accession>
<dbReference type="AlphaFoldDB" id="A0A5C5ZI71"/>
<feature type="region of interest" description="Disordered" evidence="1">
    <location>
        <begin position="1"/>
        <end position="25"/>
    </location>
</feature>